<keyword evidence="4" id="KW-0862">Zinc</keyword>
<dbReference type="PANTHER" id="PTHR30471:SF3">
    <property type="entry name" value="UPF0758 PROTEIN YEES-RELATED"/>
    <property type="match status" value="1"/>
</dbReference>
<sequence>MENNFYNYFNCNDKEELYSLIKDQDESVKELVDYIEYAKENILERNYKITNQSQLEEAFRMGDIINPGSDEISIIFLDSSNNIINNKVFNNETSLEDIMLESYSPVAKSFILINGENGTRKALQLGDDLNTIGFTEIDILSKEKDNIFFSKLGGESKEFGEPQKRETPYNFSKEINKLEKMESYQEFMKFYTNNEIIGKNILYQSEEIGELLKISNQKLTQEEFILLQHDKNYNVISCEAIFKGGLDRATVDLKTILPKIFEKGVEGISIAHNHPSGNSKPSRADIELTNTLEKMCKKLNKNLLDHYVVSKSEVFSFLEEGLIDDKYLKNLKNIDDKNILTEIIKKDWSKIKYVNPELIEKDIALKAVSENGFAFSYIPEKLKNDRDIVLTTIKNKGSLFDDIGPQFYKDKEIIFEAIKSEPFYFPELSKKIEVDKEIALFAVKQEASNYLFLDKKYRENREVIEDVLRNGNNLVLFDDKYRNNPEIVEMAIKNNPESIKYASKELQEQFKSENTKKIKKLENISLFENIDSKSEVKKKVIIPKKIKNNIKENER</sequence>
<evidence type="ECO:0000256" key="1">
    <source>
        <dbReference type="ARBA" id="ARBA00022670"/>
    </source>
</evidence>
<dbReference type="CDD" id="cd08071">
    <property type="entry name" value="MPN_DUF2466"/>
    <property type="match status" value="1"/>
</dbReference>
<organism evidence="7 8">
    <name type="scientific">Fusobacterium nucleatum subsp. polymorphum</name>
    <name type="common">Fusobacterium polymorphum</name>
    <dbReference type="NCBI Taxonomy" id="76857"/>
    <lineage>
        <taxon>Bacteria</taxon>
        <taxon>Fusobacteriati</taxon>
        <taxon>Fusobacteriota</taxon>
        <taxon>Fusobacteriia</taxon>
        <taxon>Fusobacteriales</taxon>
        <taxon>Fusobacteriaceae</taxon>
        <taxon>Fusobacterium</taxon>
    </lineage>
</organism>
<dbReference type="EMBL" id="NIRO01000004">
    <property type="protein sequence ID" value="PHI15492.1"/>
    <property type="molecule type" value="Genomic_DNA"/>
</dbReference>
<evidence type="ECO:0000313" key="8">
    <source>
        <dbReference type="Proteomes" id="UP000224507"/>
    </source>
</evidence>
<dbReference type="InterPro" id="IPR025197">
    <property type="entry name" value="DUF4116"/>
</dbReference>
<protein>
    <recommendedName>
        <fullName evidence="6">MPN domain-containing protein</fullName>
    </recommendedName>
</protein>
<dbReference type="InterPro" id="IPR001405">
    <property type="entry name" value="UPF0758"/>
</dbReference>
<evidence type="ECO:0000256" key="2">
    <source>
        <dbReference type="ARBA" id="ARBA00022723"/>
    </source>
</evidence>
<dbReference type="SUPFAM" id="SSF102712">
    <property type="entry name" value="JAB1/MPN domain"/>
    <property type="match status" value="1"/>
</dbReference>
<dbReference type="GO" id="GO:0008237">
    <property type="term" value="F:metallopeptidase activity"/>
    <property type="evidence" value="ECO:0007669"/>
    <property type="project" value="UniProtKB-KW"/>
</dbReference>
<evidence type="ECO:0000259" key="6">
    <source>
        <dbReference type="PROSITE" id="PS50249"/>
    </source>
</evidence>
<name>A0A2C6CHE8_FUSNP</name>
<dbReference type="InterPro" id="IPR025657">
    <property type="entry name" value="RadC_JAB"/>
</dbReference>
<reference evidence="7 8" key="1">
    <citation type="submission" date="2017-06" db="EMBL/GenBank/DDBJ databases">
        <title>Draft genome sequence of Fusobacterium nucleatum subsp. polymorphum KCOM 1274 (=ChDC F309).</title>
        <authorList>
            <person name="Kook J.-K."/>
            <person name="Park S.-N."/>
            <person name="Lim Y.K."/>
            <person name="Roh H."/>
        </authorList>
    </citation>
    <scope>NUCLEOTIDE SEQUENCE [LARGE SCALE GENOMIC DNA]</scope>
    <source>
        <strain evidence="8">KCOM 1274 (ChDC F309)</strain>
    </source>
</reference>
<dbReference type="InterPro" id="IPR037518">
    <property type="entry name" value="MPN"/>
</dbReference>
<dbReference type="PANTHER" id="PTHR30471">
    <property type="entry name" value="DNA REPAIR PROTEIN RADC"/>
    <property type="match status" value="1"/>
</dbReference>
<keyword evidence="3" id="KW-0378">Hydrolase</keyword>
<keyword evidence="2" id="KW-0479">Metal-binding</keyword>
<dbReference type="Proteomes" id="UP000224507">
    <property type="component" value="Unassembled WGS sequence"/>
</dbReference>
<dbReference type="Pfam" id="PF13475">
    <property type="entry name" value="DUF4116"/>
    <property type="match status" value="3"/>
</dbReference>
<accession>A0A2C6CHE8</accession>
<dbReference type="InterPro" id="IPR020891">
    <property type="entry name" value="UPF0758_CS"/>
</dbReference>
<dbReference type="PROSITE" id="PS50249">
    <property type="entry name" value="MPN"/>
    <property type="match status" value="1"/>
</dbReference>
<feature type="domain" description="MPN" evidence="6">
    <location>
        <begin position="201"/>
        <end position="323"/>
    </location>
</feature>
<keyword evidence="5" id="KW-0482">Metalloprotease</keyword>
<comment type="caution">
    <text evidence="7">The sequence shown here is derived from an EMBL/GenBank/DDBJ whole genome shotgun (WGS) entry which is preliminary data.</text>
</comment>
<dbReference type="Pfam" id="PF04002">
    <property type="entry name" value="RadC"/>
    <property type="match status" value="1"/>
</dbReference>
<evidence type="ECO:0000256" key="3">
    <source>
        <dbReference type="ARBA" id="ARBA00022801"/>
    </source>
</evidence>
<proteinExistence type="predicted"/>
<dbReference type="Gene3D" id="3.40.140.10">
    <property type="entry name" value="Cytidine Deaminase, domain 2"/>
    <property type="match status" value="1"/>
</dbReference>
<dbReference type="RefSeq" id="WP_098997334.1">
    <property type="nucleotide sequence ID" value="NZ_CP077153.1"/>
</dbReference>
<evidence type="ECO:0000256" key="5">
    <source>
        <dbReference type="ARBA" id="ARBA00023049"/>
    </source>
</evidence>
<dbReference type="AlphaFoldDB" id="A0A2C6CHE8"/>
<evidence type="ECO:0000313" key="7">
    <source>
        <dbReference type="EMBL" id="PHI15492.1"/>
    </source>
</evidence>
<dbReference type="GO" id="GO:0046872">
    <property type="term" value="F:metal ion binding"/>
    <property type="evidence" value="ECO:0007669"/>
    <property type="project" value="UniProtKB-KW"/>
</dbReference>
<dbReference type="GO" id="GO:0006508">
    <property type="term" value="P:proteolysis"/>
    <property type="evidence" value="ECO:0007669"/>
    <property type="project" value="UniProtKB-KW"/>
</dbReference>
<gene>
    <name evidence="7" type="ORF">CBG56_05545</name>
</gene>
<dbReference type="PROSITE" id="PS01302">
    <property type="entry name" value="UPF0758"/>
    <property type="match status" value="1"/>
</dbReference>
<keyword evidence="1" id="KW-0645">Protease</keyword>
<evidence type="ECO:0000256" key="4">
    <source>
        <dbReference type="ARBA" id="ARBA00022833"/>
    </source>
</evidence>